<protein>
    <submittedName>
        <fullName evidence="2">NADPH-dependent FMN reductase</fullName>
    </submittedName>
</protein>
<dbReference type="InterPro" id="IPR005025">
    <property type="entry name" value="FMN_Rdtase-like_dom"/>
</dbReference>
<dbReference type="SUPFAM" id="SSF52218">
    <property type="entry name" value="Flavoproteins"/>
    <property type="match status" value="1"/>
</dbReference>
<gene>
    <name evidence="2" type="ORF">IW15_16595</name>
</gene>
<dbReference type="PANTHER" id="PTHR43590">
    <property type="entry name" value="ARSENIC RESISTANCE PROTEIN ARSH (AFU_ORTHOLOGUE AFUA_5G15030)"/>
    <property type="match status" value="1"/>
</dbReference>
<dbReference type="Proteomes" id="UP000028705">
    <property type="component" value="Unassembled WGS sequence"/>
</dbReference>
<dbReference type="InterPro" id="IPR014063">
    <property type="entry name" value="Arsenate-R_ArsH"/>
</dbReference>
<keyword evidence="3" id="KW-1185">Reference proteome</keyword>
<proteinExistence type="predicted"/>
<dbReference type="AlphaFoldDB" id="A0A086A3U7"/>
<dbReference type="Pfam" id="PF03358">
    <property type="entry name" value="FMN_red"/>
    <property type="match status" value="1"/>
</dbReference>
<dbReference type="OrthoDB" id="9812295at2"/>
<organism evidence="2 3">
    <name type="scientific">Chryseobacterium soli</name>
    <dbReference type="NCBI Taxonomy" id="445961"/>
    <lineage>
        <taxon>Bacteria</taxon>
        <taxon>Pseudomonadati</taxon>
        <taxon>Bacteroidota</taxon>
        <taxon>Flavobacteriia</taxon>
        <taxon>Flavobacteriales</taxon>
        <taxon>Weeksellaceae</taxon>
        <taxon>Chryseobacterium group</taxon>
        <taxon>Chryseobacterium</taxon>
    </lineage>
</organism>
<dbReference type="eggNOG" id="COG0431">
    <property type="taxonomic scope" value="Bacteria"/>
</dbReference>
<dbReference type="InterPro" id="IPR029039">
    <property type="entry name" value="Flavoprotein-like_sf"/>
</dbReference>
<dbReference type="PANTHER" id="PTHR43590:SF1">
    <property type="entry name" value="ARSENIC RESISTANCE PROTEIN ARSH (AFU_ORTHOLOGUE AFUA_5G15030)"/>
    <property type="match status" value="1"/>
</dbReference>
<reference evidence="2 3" key="1">
    <citation type="submission" date="2014-07" db="EMBL/GenBank/DDBJ databases">
        <title>Genome of Chryseobacterium soli DSM 19298.</title>
        <authorList>
            <person name="Stropko S.J."/>
            <person name="Pipes S.E."/>
            <person name="Newman J."/>
        </authorList>
    </citation>
    <scope>NUCLEOTIDE SEQUENCE [LARGE SCALE GENOMIC DNA]</scope>
    <source>
        <strain evidence="2 3">DSM 19298</strain>
    </source>
</reference>
<evidence type="ECO:0000313" key="3">
    <source>
        <dbReference type="Proteomes" id="UP000028705"/>
    </source>
</evidence>
<dbReference type="RefSeq" id="WP_034713373.1">
    <property type="nucleotide sequence ID" value="NZ_JPRH01000007.1"/>
</dbReference>
<sequence>MKALIFNGALERRPFSTSGLLTTYFTEKLKMLGITHETFALADSGIPLYDITLTKTPLAVERMTQLFLDADIHFWLAPLYHGSIPGVMKNCLDWLEVTADAPQPYLTDKTVGMVCWADGLQAMQGINTMDAIAKSLRAWPLPFSVAMIRTSLFDQENRITPMYADKLDRLIDIATTKKIEKIVLADSYR</sequence>
<dbReference type="STRING" id="445961.IW15_16595"/>
<dbReference type="GO" id="GO:0016655">
    <property type="term" value="F:oxidoreductase activity, acting on NAD(P)H, quinone or similar compound as acceptor"/>
    <property type="evidence" value="ECO:0007669"/>
    <property type="project" value="TreeGrafter"/>
</dbReference>
<feature type="domain" description="NADPH-dependent FMN reductase-like" evidence="1">
    <location>
        <begin position="1"/>
        <end position="143"/>
    </location>
</feature>
<evidence type="ECO:0000259" key="1">
    <source>
        <dbReference type="Pfam" id="PF03358"/>
    </source>
</evidence>
<evidence type="ECO:0000313" key="2">
    <source>
        <dbReference type="EMBL" id="KFF11361.1"/>
    </source>
</evidence>
<dbReference type="Gene3D" id="3.40.50.360">
    <property type="match status" value="1"/>
</dbReference>
<dbReference type="EMBL" id="JPRH01000007">
    <property type="protein sequence ID" value="KFF11361.1"/>
    <property type="molecule type" value="Genomic_DNA"/>
</dbReference>
<comment type="caution">
    <text evidence="2">The sequence shown here is derived from an EMBL/GenBank/DDBJ whole genome shotgun (WGS) entry which is preliminary data.</text>
</comment>
<name>A0A086A3U7_9FLAO</name>
<accession>A0A086A3U7</accession>